<keyword evidence="5 14" id="KW-0235">DNA replication</keyword>
<keyword evidence="11 14" id="KW-0234">DNA repair</keyword>
<dbReference type="SUPFAM" id="SSF56091">
    <property type="entry name" value="DNA ligase/mRNA capping enzyme, catalytic domain"/>
    <property type="match status" value="1"/>
</dbReference>
<comment type="function">
    <text evidence="1 14">DNA ligase that catalyzes the formation of phosphodiester linkages between 5'-phosphoryl and 3'-hydroxyl groups in double-stranded DNA using NAD as a coenzyme and as the energy source for the reaction. It is essential for DNA replication and repair of damaged DNA.</text>
</comment>
<dbReference type="InterPro" id="IPR036420">
    <property type="entry name" value="BRCT_dom_sf"/>
</dbReference>
<keyword evidence="7 14" id="KW-0227">DNA damage</keyword>
<dbReference type="Gene3D" id="1.10.287.610">
    <property type="entry name" value="Helix hairpin bin"/>
    <property type="match status" value="1"/>
</dbReference>
<evidence type="ECO:0000256" key="6">
    <source>
        <dbReference type="ARBA" id="ARBA00022723"/>
    </source>
</evidence>
<evidence type="ECO:0000256" key="1">
    <source>
        <dbReference type="ARBA" id="ARBA00004067"/>
    </source>
</evidence>
<feature type="binding site" evidence="14">
    <location>
        <position position="290"/>
    </location>
    <ligand>
        <name>NAD(+)</name>
        <dbReference type="ChEBI" id="CHEBI:57540"/>
    </ligand>
</feature>
<dbReference type="PROSITE" id="PS50172">
    <property type="entry name" value="BRCT"/>
    <property type="match status" value="1"/>
</dbReference>
<comment type="similarity">
    <text evidence="13 14">Belongs to the NAD-dependent DNA ligase family. LigA subfamily.</text>
</comment>
<organism evidence="17 18">
    <name type="scientific">Oligosphaera ethanolica</name>
    <dbReference type="NCBI Taxonomy" id="760260"/>
    <lineage>
        <taxon>Bacteria</taxon>
        <taxon>Pseudomonadati</taxon>
        <taxon>Lentisphaerota</taxon>
        <taxon>Oligosphaeria</taxon>
        <taxon>Oligosphaerales</taxon>
        <taxon>Oligosphaeraceae</taxon>
        <taxon>Oligosphaera</taxon>
    </lineage>
</organism>
<keyword evidence="14" id="KW-0464">Manganese</keyword>
<dbReference type="PIRSF" id="PIRSF001604">
    <property type="entry name" value="LigA"/>
    <property type="match status" value="1"/>
</dbReference>
<evidence type="ECO:0000256" key="9">
    <source>
        <dbReference type="ARBA" id="ARBA00022842"/>
    </source>
</evidence>
<dbReference type="InterPro" id="IPR010994">
    <property type="entry name" value="RuvA_2-like"/>
</dbReference>
<dbReference type="GO" id="GO:0046872">
    <property type="term" value="F:metal ion binding"/>
    <property type="evidence" value="ECO:0007669"/>
    <property type="project" value="UniProtKB-KW"/>
</dbReference>
<evidence type="ECO:0000256" key="15">
    <source>
        <dbReference type="RuleBase" id="RU000618"/>
    </source>
</evidence>
<dbReference type="NCBIfam" id="TIGR00575">
    <property type="entry name" value="dnlj"/>
    <property type="match status" value="1"/>
</dbReference>
<keyword evidence="8 14" id="KW-0862">Zinc</keyword>
<dbReference type="CDD" id="cd17748">
    <property type="entry name" value="BRCT_DNA_ligase_like"/>
    <property type="match status" value="1"/>
</dbReference>
<dbReference type="Pfam" id="PF03119">
    <property type="entry name" value="DNA_ligase_ZBD"/>
    <property type="match status" value="1"/>
</dbReference>
<feature type="binding site" evidence="14">
    <location>
        <position position="430"/>
    </location>
    <ligand>
        <name>Zn(2+)</name>
        <dbReference type="ChEBI" id="CHEBI:29105"/>
    </ligand>
</feature>
<dbReference type="InterPro" id="IPR013840">
    <property type="entry name" value="DNAligase_N"/>
</dbReference>
<feature type="binding site" evidence="14">
    <location>
        <position position="174"/>
    </location>
    <ligand>
        <name>NAD(+)</name>
        <dbReference type="ChEBI" id="CHEBI:57540"/>
    </ligand>
</feature>
<keyword evidence="18" id="KW-1185">Reference proteome</keyword>
<keyword evidence="6 14" id="KW-0479">Metal-binding</keyword>
<dbReference type="PROSITE" id="PS01055">
    <property type="entry name" value="DNA_LIGASE_N1"/>
    <property type="match status" value="1"/>
</dbReference>
<dbReference type="InterPro" id="IPR001679">
    <property type="entry name" value="DNA_ligase"/>
</dbReference>
<protein>
    <recommendedName>
        <fullName evidence="3 14">DNA ligase</fullName>
        <ecNumber evidence="2 14">6.5.1.2</ecNumber>
    </recommendedName>
    <alternativeName>
        <fullName evidence="14">Polydeoxyribonucleotide synthase [NAD(+)]</fullName>
    </alternativeName>
</protein>
<dbReference type="Gene3D" id="2.40.50.140">
    <property type="entry name" value="Nucleic acid-binding proteins"/>
    <property type="match status" value="1"/>
</dbReference>
<evidence type="ECO:0000256" key="4">
    <source>
        <dbReference type="ARBA" id="ARBA00022598"/>
    </source>
</evidence>
<feature type="binding site" evidence="14">
    <location>
        <position position="314"/>
    </location>
    <ligand>
        <name>NAD(+)</name>
        <dbReference type="ChEBI" id="CHEBI:57540"/>
    </ligand>
</feature>
<dbReference type="SMART" id="SM00292">
    <property type="entry name" value="BRCT"/>
    <property type="match status" value="1"/>
</dbReference>
<proteinExistence type="inferred from homology"/>
<reference evidence="17" key="1">
    <citation type="submission" date="2023-07" db="EMBL/GenBank/DDBJ databases">
        <title>Genomic Encyclopedia of Type Strains, Phase IV (KMG-IV): sequencing the most valuable type-strain genomes for metagenomic binning, comparative biology and taxonomic classification.</title>
        <authorList>
            <person name="Goeker M."/>
        </authorList>
    </citation>
    <scope>NUCLEOTIDE SEQUENCE</scope>
    <source>
        <strain evidence="17">DSM 24202</strain>
    </source>
</reference>
<feature type="active site" description="N6-AMP-lysine intermediate" evidence="14">
    <location>
        <position position="116"/>
    </location>
</feature>
<dbReference type="Pfam" id="PF03120">
    <property type="entry name" value="OB_DNA_ligase"/>
    <property type="match status" value="1"/>
</dbReference>
<feature type="binding site" evidence="14">
    <location>
        <position position="114"/>
    </location>
    <ligand>
        <name>NAD(+)</name>
        <dbReference type="ChEBI" id="CHEBI:57540"/>
    </ligand>
</feature>
<evidence type="ECO:0000256" key="12">
    <source>
        <dbReference type="ARBA" id="ARBA00034005"/>
    </source>
</evidence>
<dbReference type="InterPro" id="IPR018239">
    <property type="entry name" value="DNA_ligase_AS"/>
</dbReference>
<dbReference type="InterPro" id="IPR033136">
    <property type="entry name" value="DNA_ligase_CS"/>
</dbReference>
<dbReference type="Gene3D" id="6.20.10.30">
    <property type="match status" value="1"/>
</dbReference>
<dbReference type="Gene3D" id="1.10.150.20">
    <property type="entry name" value="5' to 3' exonuclease, C-terminal subdomain"/>
    <property type="match status" value="2"/>
</dbReference>
<evidence type="ECO:0000256" key="7">
    <source>
        <dbReference type="ARBA" id="ARBA00022763"/>
    </source>
</evidence>
<dbReference type="AlphaFoldDB" id="A0AAE4ANT6"/>
<dbReference type="PANTHER" id="PTHR23389">
    <property type="entry name" value="CHROMOSOME TRANSMISSION FIDELITY FACTOR 18"/>
    <property type="match status" value="1"/>
</dbReference>
<dbReference type="Pfam" id="PF00533">
    <property type="entry name" value="BRCT"/>
    <property type="match status" value="1"/>
</dbReference>
<dbReference type="GO" id="GO:0005829">
    <property type="term" value="C:cytosol"/>
    <property type="evidence" value="ECO:0007669"/>
    <property type="project" value="TreeGrafter"/>
</dbReference>
<feature type="binding site" evidence="14">
    <location>
        <begin position="34"/>
        <end position="38"/>
    </location>
    <ligand>
        <name>NAD(+)</name>
        <dbReference type="ChEBI" id="CHEBI:57540"/>
    </ligand>
</feature>
<sequence length="765" mass="82875">MTKDDAQQRIDDLRRDIWRHNRLYYVDARPEISDRDYDVLMEELQGLERDFPELITADSPTQRVGGEPIAGFVTRRHGIPMLSLDNTYNPGEIRRFHDYVMRGLRGETPTYTIEPKVDGVSIAVRYVAGVFNRALTRGNGMEGDDVSANLKTIPSLPLRLSCTEPPPLFEARGEVFMSREGFQRLNERRVAAGEEPFANARNATAGTLKQLDSRVVAQRPLDIVFYAQGELDGIDIGSQQELLKTFNGFGLKTQPWLRIAHDFAGIIAAIDELQASRHDLPYDIDGAVIKVDSFSQREVLGMTAKAPSWARAYKYAAEQRETTLRDITIQVGRTGVLTPVAELEPVALAGSTISRATLHNEDEIARKDIRIGDTVVIEKAGEVIPAVVSVVMPKRPADARPFNFYDHIQGHCPSCGEAISRDPQFAAWRCTNLQCPAQSVRRVEYFAARNAMDIEALGGVVAEALVVQGLVREPLDIFELKEADLATLNLGTENEPRIFGAKNAAKLMAAVQRARDLPLENWLQAIGIPEVGKATAFHIARTHRDIFEVATSPTLQALLDIMDGQDKNTGGNHRSASTATAQDAALGDLFAFAEQRQAIPDRARTEWLERLQALGLLKPSSGAGNGFVTTVIGPKTAQAVLDFFHSAAGKNILSRLRALAITPASPGSSGSAPESADGAAAAGGATLSGKTFVLTGTLTSMDRDEASAKIRAAGGTVSSTVSRNTTYLVAGANVGAKKTEKASQLGVKVITEDQLLAMLADGAAQ</sequence>
<dbReference type="PROSITE" id="PS01056">
    <property type="entry name" value="DNA_LIGASE_N2"/>
    <property type="match status" value="1"/>
</dbReference>
<dbReference type="Pfam" id="PF01653">
    <property type="entry name" value="DNA_ligase_aden"/>
    <property type="match status" value="1"/>
</dbReference>
<dbReference type="GO" id="GO:0003911">
    <property type="term" value="F:DNA ligase (NAD+) activity"/>
    <property type="evidence" value="ECO:0007669"/>
    <property type="project" value="UniProtKB-UniRule"/>
</dbReference>
<dbReference type="Proteomes" id="UP001238163">
    <property type="component" value="Unassembled WGS sequence"/>
</dbReference>
<feature type="binding site" evidence="14">
    <location>
        <position position="435"/>
    </location>
    <ligand>
        <name>Zn(2+)</name>
        <dbReference type="ChEBI" id="CHEBI:29105"/>
    </ligand>
</feature>
<feature type="binding site" evidence="14">
    <location>
        <begin position="83"/>
        <end position="84"/>
    </location>
    <ligand>
        <name>NAD(+)</name>
        <dbReference type="ChEBI" id="CHEBI:57540"/>
    </ligand>
</feature>
<evidence type="ECO:0000256" key="8">
    <source>
        <dbReference type="ARBA" id="ARBA00022833"/>
    </source>
</evidence>
<gene>
    <name evidence="14" type="primary">ligA</name>
    <name evidence="17" type="ORF">J3R75_000809</name>
</gene>
<feature type="binding site" evidence="14">
    <location>
        <position position="415"/>
    </location>
    <ligand>
        <name>Zn(2+)</name>
        <dbReference type="ChEBI" id="CHEBI:29105"/>
    </ligand>
</feature>
<dbReference type="SUPFAM" id="SSF50249">
    <property type="entry name" value="Nucleic acid-binding proteins"/>
    <property type="match status" value="1"/>
</dbReference>
<evidence type="ECO:0000313" key="17">
    <source>
        <dbReference type="EMBL" id="MDQ0288702.1"/>
    </source>
</evidence>
<dbReference type="InterPro" id="IPR001357">
    <property type="entry name" value="BRCT_dom"/>
</dbReference>
<dbReference type="RefSeq" id="WP_307260034.1">
    <property type="nucleotide sequence ID" value="NZ_JAUSVL010000001.1"/>
</dbReference>
<dbReference type="InterPro" id="IPR012340">
    <property type="entry name" value="NA-bd_OB-fold"/>
</dbReference>
<dbReference type="HAMAP" id="MF_01588">
    <property type="entry name" value="DNA_ligase_A"/>
    <property type="match status" value="1"/>
</dbReference>
<evidence type="ECO:0000256" key="5">
    <source>
        <dbReference type="ARBA" id="ARBA00022705"/>
    </source>
</evidence>
<evidence type="ECO:0000259" key="16">
    <source>
        <dbReference type="PROSITE" id="PS50172"/>
    </source>
</evidence>
<comment type="catalytic activity">
    <reaction evidence="12 14 15">
        <text>NAD(+) + (deoxyribonucleotide)n-3'-hydroxyl + 5'-phospho-(deoxyribonucleotide)m = (deoxyribonucleotide)n+m + AMP + beta-nicotinamide D-nucleotide.</text>
        <dbReference type="EC" id="6.5.1.2"/>
    </reaction>
</comment>
<dbReference type="SUPFAM" id="SSF52113">
    <property type="entry name" value="BRCT domain"/>
    <property type="match status" value="1"/>
</dbReference>
<feature type="domain" description="BRCT" evidence="16">
    <location>
        <begin position="682"/>
        <end position="765"/>
    </location>
</feature>
<dbReference type="EMBL" id="JAUSVL010000001">
    <property type="protein sequence ID" value="MDQ0288702.1"/>
    <property type="molecule type" value="Genomic_DNA"/>
</dbReference>
<dbReference type="FunFam" id="2.40.50.140:FF:000012">
    <property type="entry name" value="DNA ligase"/>
    <property type="match status" value="1"/>
</dbReference>
<dbReference type="GO" id="GO:0006281">
    <property type="term" value="P:DNA repair"/>
    <property type="evidence" value="ECO:0007669"/>
    <property type="project" value="UniProtKB-KW"/>
</dbReference>
<comment type="caution">
    <text evidence="17">The sequence shown here is derived from an EMBL/GenBank/DDBJ whole genome shotgun (WGS) entry which is preliminary data.</text>
</comment>
<dbReference type="InterPro" id="IPR013839">
    <property type="entry name" value="DNAligase_adenylation"/>
</dbReference>
<evidence type="ECO:0000313" key="18">
    <source>
        <dbReference type="Proteomes" id="UP001238163"/>
    </source>
</evidence>
<feature type="binding site" evidence="14">
    <location>
        <position position="412"/>
    </location>
    <ligand>
        <name>Zn(2+)</name>
        <dbReference type="ChEBI" id="CHEBI:29105"/>
    </ligand>
</feature>
<keyword evidence="10 14" id="KW-0520">NAD</keyword>
<name>A0AAE4ANT6_9BACT</name>
<evidence type="ECO:0000256" key="2">
    <source>
        <dbReference type="ARBA" id="ARBA00012722"/>
    </source>
</evidence>
<dbReference type="SUPFAM" id="SSF47781">
    <property type="entry name" value="RuvA domain 2-like"/>
    <property type="match status" value="1"/>
</dbReference>
<keyword evidence="9 14" id="KW-0460">Magnesium</keyword>
<dbReference type="CDD" id="cd00114">
    <property type="entry name" value="LIGANc"/>
    <property type="match status" value="1"/>
</dbReference>
<dbReference type="GO" id="GO:0006260">
    <property type="term" value="P:DNA replication"/>
    <property type="evidence" value="ECO:0007669"/>
    <property type="project" value="UniProtKB-KW"/>
</dbReference>
<evidence type="ECO:0000256" key="3">
    <source>
        <dbReference type="ARBA" id="ARBA00013308"/>
    </source>
</evidence>
<dbReference type="NCBIfam" id="NF005932">
    <property type="entry name" value="PRK07956.1"/>
    <property type="match status" value="1"/>
</dbReference>
<accession>A0AAE4ANT6</accession>
<dbReference type="Gene3D" id="3.40.50.10190">
    <property type="entry name" value="BRCT domain"/>
    <property type="match status" value="1"/>
</dbReference>
<dbReference type="InterPro" id="IPR004150">
    <property type="entry name" value="NAD_DNA_ligase_OB"/>
</dbReference>
<comment type="cofactor">
    <cofactor evidence="14">
        <name>Mg(2+)</name>
        <dbReference type="ChEBI" id="CHEBI:18420"/>
    </cofactor>
    <cofactor evidence="14">
        <name>Mn(2+)</name>
        <dbReference type="ChEBI" id="CHEBI:29035"/>
    </cofactor>
</comment>
<dbReference type="InterPro" id="IPR004149">
    <property type="entry name" value="Znf_DNAligase_C4"/>
</dbReference>
<dbReference type="SMART" id="SM00532">
    <property type="entry name" value="LIGANc"/>
    <property type="match status" value="1"/>
</dbReference>
<dbReference type="EC" id="6.5.1.2" evidence="2 14"/>
<evidence type="ECO:0000256" key="10">
    <source>
        <dbReference type="ARBA" id="ARBA00023027"/>
    </source>
</evidence>
<keyword evidence="4 14" id="KW-0436">Ligase</keyword>
<feature type="binding site" evidence="14">
    <location>
        <position position="137"/>
    </location>
    <ligand>
        <name>NAD(+)</name>
        <dbReference type="ChEBI" id="CHEBI:57540"/>
    </ligand>
</feature>
<evidence type="ECO:0000256" key="13">
    <source>
        <dbReference type="ARBA" id="ARBA00060881"/>
    </source>
</evidence>
<dbReference type="PANTHER" id="PTHR23389:SF9">
    <property type="entry name" value="DNA LIGASE"/>
    <property type="match status" value="1"/>
</dbReference>
<evidence type="ECO:0000256" key="11">
    <source>
        <dbReference type="ARBA" id="ARBA00023204"/>
    </source>
</evidence>
<evidence type="ECO:0000256" key="14">
    <source>
        <dbReference type="HAMAP-Rule" id="MF_01588"/>
    </source>
</evidence>
<dbReference type="Gene3D" id="3.30.470.30">
    <property type="entry name" value="DNA ligase/mRNA capping enzyme"/>
    <property type="match status" value="1"/>
</dbReference>